<keyword evidence="8 10" id="KW-0472">Membrane</keyword>
<evidence type="ECO:0000313" key="12">
    <source>
        <dbReference type="EMBL" id="TLC97690.1"/>
    </source>
</evidence>
<evidence type="ECO:0000256" key="10">
    <source>
        <dbReference type="SAM" id="Phobius"/>
    </source>
</evidence>
<gene>
    <name evidence="12" type="primary">epsF_3</name>
    <name evidence="12" type="ORF">DSM106044_05488</name>
</gene>
<feature type="transmembrane region" description="Helical" evidence="10">
    <location>
        <begin position="168"/>
        <end position="193"/>
    </location>
</feature>
<evidence type="ECO:0000256" key="6">
    <source>
        <dbReference type="ARBA" id="ARBA00022692"/>
    </source>
</evidence>
<dbReference type="PRINTS" id="PR00812">
    <property type="entry name" value="BCTERIALGSPF"/>
</dbReference>
<name>A0A4U8PZD4_9FIRM</name>
<protein>
    <submittedName>
        <fullName evidence="12">General secretion pathway protein F</fullName>
    </submittedName>
</protein>
<comment type="subcellular location">
    <subcellularLocation>
        <location evidence="1">Cell inner membrane</location>
        <topology evidence="1">Multi-pass membrane protein</topology>
    </subcellularLocation>
    <subcellularLocation>
        <location evidence="9">Cell membrane</location>
        <topology evidence="9">Multi-pass membrane protein</topology>
    </subcellularLocation>
</comment>
<organism evidence="12 13">
    <name type="scientific">Robinsoniella peoriensis</name>
    <dbReference type="NCBI Taxonomy" id="180332"/>
    <lineage>
        <taxon>Bacteria</taxon>
        <taxon>Bacillati</taxon>
        <taxon>Bacillota</taxon>
        <taxon>Clostridia</taxon>
        <taxon>Lachnospirales</taxon>
        <taxon>Lachnospiraceae</taxon>
        <taxon>Robinsoniella</taxon>
    </lineage>
</organism>
<comment type="similarity">
    <text evidence="2 9">Belongs to the GSP F family.</text>
</comment>
<proteinExistence type="inferred from homology"/>
<feature type="transmembrane region" description="Helical" evidence="10">
    <location>
        <begin position="371"/>
        <end position="395"/>
    </location>
</feature>
<evidence type="ECO:0000256" key="5">
    <source>
        <dbReference type="ARBA" id="ARBA00022519"/>
    </source>
</evidence>
<dbReference type="InterPro" id="IPR001992">
    <property type="entry name" value="T2SS_GspF/T4SS_PilC_CS"/>
</dbReference>
<dbReference type="GO" id="GO:0005886">
    <property type="term" value="C:plasma membrane"/>
    <property type="evidence" value="ECO:0007669"/>
    <property type="project" value="UniProtKB-SubCell"/>
</dbReference>
<dbReference type="InterPro" id="IPR003004">
    <property type="entry name" value="GspF/PilC"/>
</dbReference>
<dbReference type="EMBL" id="QGQD01000112">
    <property type="protein sequence ID" value="TLC97690.1"/>
    <property type="molecule type" value="Genomic_DNA"/>
</dbReference>
<keyword evidence="6 9" id="KW-0812">Transmembrane</keyword>
<keyword evidence="5" id="KW-0997">Cell inner membrane</keyword>
<dbReference type="PANTHER" id="PTHR30012">
    <property type="entry name" value="GENERAL SECRETION PATHWAY PROTEIN"/>
    <property type="match status" value="1"/>
</dbReference>
<dbReference type="PANTHER" id="PTHR30012:SF0">
    <property type="entry name" value="TYPE II SECRETION SYSTEM PROTEIN F-RELATED"/>
    <property type="match status" value="1"/>
</dbReference>
<feature type="domain" description="Type II secretion system protein GspF" evidence="11">
    <location>
        <begin position="67"/>
        <end position="190"/>
    </location>
</feature>
<evidence type="ECO:0000256" key="8">
    <source>
        <dbReference type="ARBA" id="ARBA00023136"/>
    </source>
</evidence>
<dbReference type="FunFam" id="1.20.81.30:FF:000001">
    <property type="entry name" value="Type II secretion system protein F"/>
    <property type="match status" value="2"/>
</dbReference>
<evidence type="ECO:0000256" key="2">
    <source>
        <dbReference type="ARBA" id="ARBA00005745"/>
    </source>
</evidence>
<evidence type="ECO:0000259" key="11">
    <source>
        <dbReference type="Pfam" id="PF00482"/>
    </source>
</evidence>
<evidence type="ECO:0000256" key="7">
    <source>
        <dbReference type="ARBA" id="ARBA00022989"/>
    </source>
</evidence>
<evidence type="ECO:0000256" key="3">
    <source>
        <dbReference type="ARBA" id="ARBA00022448"/>
    </source>
</evidence>
<dbReference type="InterPro" id="IPR018076">
    <property type="entry name" value="T2SS_GspF_dom"/>
</dbReference>
<evidence type="ECO:0000256" key="9">
    <source>
        <dbReference type="RuleBase" id="RU003923"/>
    </source>
</evidence>
<dbReference type="STRING" id="180332.GCA_000797495_05365"/>
<keyword evidence="4" id="KW-1003">Cell membrane</keyword>
<feature type="domain" description="Type II secretion system protein GspF" evidence="11">
    <location>
        <begin position="268"/>
        <end position="390"/>
    </location>
</feature>
<reference evidence="12 13" key="1">
    <citation type="journal article" date="2019" name="Anaerobe">
        <title>Detection of Robinsoniella peoriensis in multiple bone samples of a trauma patient.</title>
        <authorList>
            <person name="Schrottner P."/>
            <person name="Hartwich K."/>
            <person name="Bunk B."/>
            <person name="Schober I."/>
            <person name="Helbig S."/>
            <person name="Rudolph W.W."/>
            <person name="Gunzer F."/>
        </authorList>
    </citation>
    <scope>NUCLEOTIDE SEQUENCE [LARGE SCALE GENOMIC DNA]</scope>
    <source>
        <strain evidence="12 13">DSM 106044</strain>
    </source>
</reference>
<comment type="caution">
    <text evidence="12">The sequence shown here is derived from an EMBL/GenBank/DDBJ whole genome shotgun (WGS) entry which is preliminary data.</text>
</comment>
<keyword evidence="3 9" id="KW-0813">Transport</keyword>
<dbReference type="RefSeq" id="WP_047832045.1">
    <property type="nucleotide sequence ID" value="NZ_CABMJZ010000059.1"/>
</dbReference>
<keyword evidence="13" id="KW-1185">Reference proteome</keyword>
<dbReference type="Proteomes" id="UP000306509">
    <property type="component" value="Unassembled WGS sequence"/>
</dbReference>
<accession>A0A4U8PZD4</accession>
<feature type="transmembrane region" description="Helical" evidence="10">
    <location>
        <begin position="219"/>
        <end position="236"/>
    </location>
</feature>
<evidence type="ECO:0000256" key="1">
    <source>
        <dbReference type="ARBA" id="ARBA00004429"/>
    </source>
</evidence>
<sequence>MILYNYSAKDAAGKIHNGKIEANGDDEFYLFLDKQNWYCISVSRTDLLREAQNQSEYRFKPKEVALFCREFAIMLSSGMNMLTTLQLLYERCRKAKQKQCYMHMIEAIEKGETLHDAMRKLGKTFPTLLSSMVLAGEASGSLDIVMEKMAQYYERDYRLKGKIQTAMIYPILLMSVTVAVIILLFTVVLPQFFTMFEGQDLNPLTSFYMKLSVFLKNQWYIPLGIIIGIILLIHFLKRDPGFRLEYDKSKLKIPLISKLLEKILISRFANGMSILYSSGISIIRCMDICSTVISNTYLEFKMQRATEQVEKGTSLSQALEEQGLYDSMVWSMVHIGEESGNLDAMFLKLAEYYEEESESATQKMMAIMEPVMLIIIAIIVGSVVASVLIPIYGMYQTI</sequence>
<evidence type="ECO:0000256" key="4">
    <source>
        <dbReference type="ARBA" id="ARBA00022475"/>
    </source>
</evidence>
<dbReference type="InterPro" id="IPR042094">
    <property type="entry name" value="T2SS_GspF_sf"/>
</dbReference>
<dbReference type="PROSITE" id="PS00874">
    <property type="entry name" value="T2SP_F"/>
    <property type="match status" value="1"/>
</dbReference>
<dbReference type="GO" id="GO:0009306">
    <property type="term" value="P:protein secretion"/>
    <property type="evidence" value="ECO:0007669"/>
    <property type="project" value="InterPro"/>
</dbReference>
<dbReference type="Gene3D" id="1.20.81.30">
    <property type="entry name" value="Type II secretion system (T2SS), domain F"/>
    <property type="match status" value="2"/>
</dbReference>
<keyword evidence="7 10" id="KW-1133">Transmembrane helix</keyword>
<dbReference type="AlphaFoldDB" id="A0A4U8PZD4"/>
<dbReference type="Pfam" id="PF00482">
    <property type="entry name" value="T2SSF"/>
    <property type="match status" value="2"/>
</dbReference>
<evidence type="ECO:0000313" key="13">
    <source>
        <dbReference type="Proteomes" id="UP000306509"/>
    </source>
</evidence>